<protein>
    <submittedName>
        <fullName evidence="1">Uncharacterized protein</fullName>
    </submittedName>
</protein>
<keyword evidence="2" id="KW-1185">Reference proteome</keyword>
<dbReference type="STRING" id="22663.A0A2I0JQ57"/>
<proteinExistence type="predicted"/>
<evidence type="ECO:0000313" key="2">
    <source>
        <dbReference type="Proteomes" id="UP000233551"/>
    </source>
</evidence>
<reference evidence="1 2" key="1">
    <citation type="submission" date="2017-11" db="EMBL/GenBank/DDBJ databases">
        <title>De-novo sequencing of pomegranate (Punica granatum L.) genome.</title>
        <authorList>
            <person name="Akparov Z."/>
            <person name="Amiraslanov A."/>
            <person name="Hajiyeva S."/>
            <person name="Abbasov M."/>
            <person name="Kaur K."/>
            <person name="Hamwieh A."/>
            <person name="Solovyev V."/>
            <person name="Salamov A."/>
            <person name="Braich B."/>
            <person name="Kosarev P."/>
            <person name="Mahmoud A."/>
            <person name="Hajiyev E."/>
            <person name="Babayeva S."/>
            <person name="Izzatullayeva V."/>
            <person name="Mammadov A."/>
            <person name="Mammadov A."/>
            <person name="Sharifova S."/>
            <person name="Ojaghi J."/>
            <person name="Eynullazada K."/>
            <person name="Bayramov B."/>
            <person name="Abdulazimova A."/>
            <person name="Shahmuradov I."/>
        </authorList>
    </citation>
    <scope>NUCLEOTIDE SEQUENCE [LARGE SCALE GENOMIC DNA]</scope>
    <source>
        <strain evidence="2">cv. AG2017</strain>
        <tissue evidence="1">Leaf</tissue>
    </source>
</reference>
<dbReference type="Proteomes" id="UP000233551">
    <property type="component" value="Unassembled WGS sequence"/>
</dbReference>
<accession>A0A2I0JQ57</accession>
<comment type="caution">
    <text evidence="1">The sequence shown here is derived from an EMBL/GenBank/DDBJ whole genome shotgun (WGS) entry which is preliminary data.</text>
</comment>
<dbReference type="AlphaFoldDB" id="A0A2I0JQ57"/>
<evidence type="ECO:0000313" key="1">
    <source>
        <dbReference type="EMBL" id="PKI58381.1"/>
    </source>
</evidence>
<sequence>MQRPWPTTCLTIPQDLPIFIRYMAKGMRSSTRVMCRHISTASSFNDVGRHSVQCIKSYFHADFIMGVNVEDVVYSQVLSFTKFALMRNLVQLSGPIFRESLDAFIALGVILIRLGVKPTSLGRKDFVMRIVGTMMGLKYMSSEVGFVKRELMHKISEAYMFRLDQSHERRQDKSSKLWRAHLRVFWAKRRLIRIGP</sequence>
<name>A0A2I0JQ57_PUNGR</name>
<organism evidence="1 2">
    <name type="scientific">Punica granatum</name>
    <name type="common">Pomegranate</name>
    <dbReference type="NCBI Taxonomy" id="22663"/>
    <lineage>
        <taxon>Eukaryota</taxon>
        <taxon>Viridiplantae</taxon>
        <taxon>Streptophyta</taxon>
        <taxon>Embryophyta</taxon>
        <taxon>Tracheophyta</taxon>
        <taxon>Spermatophyta</taxon>
        <taxon>Magnoliopsida</taxon>
        <taxon>eudicotyledons</taxon>
        <taxon>Gunneridae</taxon>
        <taxon>Pentapetalae</taxon>
        <taxon>rosids</taxon>
        <taxon>malvids</taxon>
        <taxon>Myrtales</taxon>
        <taxon>Lythraceae</taxon>
        <taxon>Punica</taxon>
    </lineage>
</organism>
<dbReference type="EMBL" id="PGOL01001400">
    <property type="protein sequence ID" value="PKI58381.1"/>
    <property type="molecule type" value="Genomic_DNA"/>
</dbReference>
<gene>
    <name evidence="1" type="ORF">CRG98_021227</name>
</gene>